<dbReference type="PROSITE" id="PS51257">
    <property type="entry name" value="PROKAR_LIPOPROTEIN"/>
    <property type="match status" value="1"/>
</dbReference>
<dbReference type="EMBL" id="QCXX01000003">
    <property type="protein sequence ID" value="PUV24521.1"/>
    <property type="molecule type" value="Genomic_DNA"/>
</dbReference>
<dbReference type="Pfam" id="PF00754">
    <property type="entry name" value="F5_F8_type_C"/>
    <property type="match status" value="1"/>
</dbReference>
<dbReference type="Gene3D" id="2.60.120.260">
    <property type="entry name" value="Galactose-binding domain-like"/>
    <property type="match status" value="1"/>
</dbReference>
<dbReference type="SUPFAM" id="SSF49785">
    <property type="entry name" value="Galactose-binding domain-like"/>
    <property type="match status" value="1"/>
</dbReference>
<evidence type="ECO:0000313" key="2">
    <source>
        <dbReference type="EMBL" id="PUV24521.1"/>
    </source>
</evidence>
<dbReference type="PROSITE" id="PS50022">
    <property type="entry name" value="FA58C_3"/>
    <property type="match status" value="1"/>
</dbReference>
<evidence type="ECO:0000313" key="3">
    <source>
        <dbReference type="Proteomes" id="UP000250831"/>
    </source>
</evidence>
<proteinExistence type="predicted"/>
<sequence length="527" mass="58467">MKSVFFDILKMSWLCLVLFLCSCKKSVVITTPLPGVDSSAVSTTFSSSQPYNLNIIYFVPANITPNADYEQRLSKIMIEGQNFYKQWMNFWGFGNKTFGLFKNSGNTRVKIHTIHGPENSSAYSTDGPIKTLVDAYFQQNPQEKTSDHYLVITASNKKYDQGEKEDHPIPYYGIGRWCYAVDYPGLKYENLGTPGPVGDKATIYIGGLYHELGHGINLPHNGPSASQINNPQFGMTLMGSGNYTYGKSPTFLSFYDAATLNNCQVFSTAVKSFYGPVTNTIKTIQAKVENGEIVVSGTYASTVAADHITFRNILESDPDGYQSITFTTVTGPNNSFNVRMPISDFNVKANMAYTLQLFFHHQNGTSTTVNYAYQFVNGQPAVDFSDRNFLIRADWAVAGVSSEQGGYPAVHVLDNNYNTYWHTSWSNPLPHPHFITVKTGANSVTASGLSIATRHDNSGSAGKIKDFKVEVSSNGSTWTEVYHGKMALNGIQYFTFDTPQTFQYVKLISLNDHEGKTFATLAELNLY</sequence>
<name>A0A363NV43_9SPHI</name>
<protein>
    <recommendedName>
        <fullName evidence="1">F5/8 type C domain-containing protein</fullName>
    </recommendedName>
</protein>
<organism evidence="2 3">
    <name type="scientific">Sphingobacterium athyrii</name>
    <dbReference type="NCBI Taxonomy" id="2152717"/>
    <lineage>
        <taxon>Bacteria</taxon>
        <taxon>Pseudomonadati</taxon>
        <taxon>Bacteroidota</taxon>
        <taxon>Sphingobacteriia</taxon>
        <taxon>Sphingobacteriales</taxon>
        <taxon>Sphingobacteriaceae</taxon>
        <taxon>Sphingobacterium</taxon>
    </lineage>
</organism>
<reference evidence="2 3" key="1">
    <citation type="submission" date="2018-04" db="EMBL/GenBank/DDBJ databases">
        <title>Sphingobacterium sp. M46 Genome.</title>
        <authorList>
            <person name="Cheng J."/>
            <person name="Li Y."/>
        </authorList>
    </citation>
    <scope>NUCLEOTIDE SEQUENCE [LARGE SCALE GENOMIC DNA]</scope>
    <source>
        <strain evidence="2 3">M46</strain>
    </source>
</reference>
<dbReference type="InterPro" id="IPR008979">
    <property type="entry name" value="Galactose-bd-like_sf"/>
</dbReference>
<dbReference type="Proteomes" id="UP000250831">
    <property type="component" value="Unassembled WGS sequence"/>
</dbReference>
<dbReference type="OrthoDB" id="3965347at2"/>
<accession>A0A363NV43</accession>
<keyword evidence="3" id="KW-1185">Reference proteome</keyword>
<dbReference type="InterPro" id="IPR000421">
    <property type="entry name" value="FA58C"/>
</dbReference>
<dbReference type="AlphaFoldDB" id="A0A363NV43"/>
<comment type="caution">
    <text evidence="2">The sequence shown here is derived from an EMBL/GenBank/DDBJ whole genome shotgun (WGS) entry which is preliminary data.</text>
</comment>
<gene>
    <name evidence="2" type="ORF">DCO56_14360</name>
</gene>
<feature type="domain" description="F5/8 type C" evidence="1">
    <location>
        <begin position="377"/>
        <end position="527"/>
    </location>
</feature>
<evidence type="ECO:0000259" key="1">
    <source>
        <dbReference type="PROSITE" id="PS50022"/>
    </source>
</evidence>